<dbReference type="EMBL" id="CATVXE010000019">
    <property type="protein sequence ID" value="CAJ0692001.1"/>
    <property type="molecule type" value="Genomic_DNA"/>
</dbReference>
<protein>
    <submittedName>
        <fullName evidence="1">Uncharacterized protein</fullName>
    </submittedName>
</protein>
<evidence type="ECO:0000313" key="2">
    <source>
        <dbReference type="EMBL" id="CAJ0887887.1"/>
    </source>
</evidence>
<dbReference type="KEGG" id="rmn:TK49_01655"/>
<evidence type="ECO:0000313" key="4">
    <source>
        <dbReference type="Proteomes" id="UP000255008"/>
    </source>
</evidence>
<dbReference type="OrthoDB" id="8926694at2"/>
<dbReference type="AlphaFoldDB" id="A0A0D5AKX4"/>
<sequence length="94" mass="10597">MDAYPTSFYKGFAIYPLIYPFNPPREWHEKRPDRAYSVSVVICLEGETMDDERSRVFRLRGEPWDNVGAAKRAATQGAEDIIDGLVPGQSMAGD</sequence>
<keyword evidence="6" id="KW-1185">Reference proteome</keyword>
<proteinExistence type="predicted"/>
<dbReference type="EMBL" id="UGVE01000001">
    <property type="protein sequence ID" value="SUD98683.1"/>
    <property type="molecule type" value="Genomic_DNA"/>
</dbReference>
<organism evidence="1 5">
    <name type="scientific">Ralstonia mannitolilytica</name>
    <dbReference type="NCBI Taxonomy" id="105219"/>
    <lineage>
        <taxon>Bacteria</taxon>
        <taxon>Pseudomonadati</taxon>
        <taxon>Pseudomonadota</taxon>
        <taxon>Betaproteobacteria</taxon>
        <taxon>Burkholderiales</taxon>
        <taxon>Burkholderiaceae</taxon>
        <taxon>Ralstonia</taxon>
    </lineage>
</organism>
<evidence type="ECO:0000313" key="1">
    <source>
        <dbReference type="EMBL" id="CAJ0692001.1"/>
    </source>
</evidence>
<dbReference type="Proteomes" id="UP001190452">
    <property type="component" value="Unassembled WGS sequence"/>
</dbReference>
<comment type="caution">
    <text evidence="1">The sequence shown here is derived from an EMBL/GenBank/DDBJ whole genome shotgun (WGS) entry which is preliminary data.</text>
</comment>
<dbReference type="Proteomes" id="UP000255008">
    <property type="component" value="Unassembled WGS sequence"/>
</dbReference>
<evidence type="ECO:0000313" key="3">
    <source>
        <dbReference type="EMBL" id="SUD98683.1"/>
    </source>
</evidence>
<reference evidence="3 4" key="1">
    <citation type="submission" date="2018-06" db="EMBL/GenBank/DDBJ databases">
        <authorList>
            <consortium name="Pathogen Informatics"/>
            <person name="Doyle S."/>
        </authorList>
    </citation>
    <scope>NUCLEOTIDE SEQUENCE [LARGE SCALE GENOMIC DNA]</scope>
    <source>
        <strain evidence="3 4">NCTC10894</strain>
    </source>
</reference>
<evidence type="ECO:0000313" key="6">
    <source>
        <dbReference type="Proteomes" id="UP001190452"/>
    </source>
</evidence>
<dbReference type="Proteomes" id="UP001190002">
    <property type="component" value="Unassembled WGS sequence"/>
</dbReference>
<gene>
    <name evidence="3" type="ORF">NCTC10894_03074</name>
    <name evidence="2" type="ORF">R77569_03843</name>
    <name evidence="1" type="ORF">R77591_03845</name>
</gene>
<name>A0A0D5AKX4_9RALS</name>
<dbReference type="RefSeq" id="WP_045785161.1">
    <property type="nucleotide sequence ID" value="NZ_BAAAEC010000010.1"/>
</dbReference>
<accession>A0A0D5AKX4</accession>
<dbReference type="GeneID" id="34790064"/>
<evidence type="ECO:0000313" key="5">
    <source>
        <dbReference type="Proteomes" id="UP001190002"/>
    </source>
</evidence>
<dbReference type="EMBL" id="CAUDKV010000019">
    <property type="protein sequence ID" value="CAJ0887887.1"/>
    <property type="molecule type" value="Genomic_DNA"/>
</dbReference>
<reference evidence="1 6" key="2">
    <citation type="submission" date="2023-07" db="EMBL/GenBank/DDBJ databases">
        <authorList>
            <person name="Peeters C."/>
        </authorList>
    </citation>
    <scope>NUCLEOTIDE SEQUENCE</scope>
    <source>
        <strain evidence="2 6">R-77569</strain>
        <strain evidence="1">R-77591</strain>
    </source>
</reference>